<dbReference type="EMBL" id="VFPV01000002">
    <property type="protein sequence ID" value="TQN03179.1"/>
    <property type="molecule type" value="Genomic_DNA"/>
</dbReference>
<dbReference type="Proteomes" id="UP000316993">
    <property type="component" value="Unassembled WGS sequence"/>
</dbReference>
<name>A0A543L779_9BURK</name>
<comment type="caution">
    <text evidence="1">The sequence shown here is derived from an EMBL/GenBank/DDBJ whole genome shotgun (WGS) entry which is preliminary data.</text>
</comment>
<dbReference type="Gene3D" id="1.10.10.690">
    <property type="entry name" value="YidB-like"/>
    <property type="match status" value="1"/>
</dbReference>
<reference evidence="1 2" key="1">
    <citation type="submission" date="2019-06" db="EMBL/GenBank/DDBJ databases">
        <title>Genomic Encyclopedia of Archaeal and Bacterial Type Strains, Phase II (KMG-II): from individual species to whole genera.</title>
        <authorList>
            <person name="Goeker M."/>
        </authorList>
    </citation>
    <scope>NUCLEOTIDE SEQUENCE [LARGE SCALE GENOMIC DNA]</scope>
    <source>
        <strain evidence="1 2">DSM 7270</strain>
    </source>
</reference>
<dbReference type="AlphaFoldDB" id="A0A543L779"/>
<organism evidence="1 2">
    <name type="scientific">Acidovorax temperans</name>
    <dbReference type="NCBI Taxonomy" id="80878"/>
    <lineage>
        <taxon>Bacteria</taxon>
        <taxon>Pseudomonadati</taxon>
        <taxon>Pseudomonadota</taxon>
        <taxon>Betaproteobacteria</taxon>
        <taxon>Burkholderiales</taxon>
        <taxon>Comamonadaceae</taxon>
        <taxon>Acidovorax</taxon>
    </lineage>
</organism>
<dbReference type="InterPro" id="IPR027405">
    <property type="entry name" value="YidB-like"/>
</dbReference>
<dbReference type="Pfam" id="PF20159">
    <property type="entry name" value="YidB"/>
    <property type="match status" value="1"/>
</dbReference>
<dbReference type="SUPFAM" id="SSF140804">
    <property type="entry name" value="YidB-like"/>
    <property type="match status" value="1"/>
</dbReference>
<protein>
    <submittedName>
        <fullName evidence="1">Uncharacterized protein DUF937</fullName>
    </submittedName>
</protein>
<sequence>MGLFDSVVGAVLNNAGQAGGNAAGGGLGGLLGMAAQNPQLVQAVLSLLSNDGAHGGLAGLVERFQQAGLGNVLQSWIGTGANLPISGEQLASVLGQGTLSQLGRQVGAAPADVAQQLSQLLPSLVDRLTPQGQMPQGGLGNSSDLMGVLGQFFRA</sequence>
<dbReference type="InterPro" id="IPR045372">
    <property type="entry name" value="YidB"/>
</dbReference>
<gene>
    <name evidence="1" type="ORF">BDD18_1839</name>
</gene>
<dbReference type="RefSeq" id="WP_142082864.1">
    <property type="nucleotide sequence ID" value="NZ_VFPV01000002.1"/>
</dbReference>
<proteinExistence type="predicted"/>
<accession>A0A543L779</accession>
<evidence type="ECO:0000313" key="2">
    <source>
        <dbReference type="Proteomes" id="UP000316993"/>
    </source>
</evidence>
<evidence type="ECO:0000313" key="1">
    <source>
        <dbReference type="EMBL" id="TQN03179.1"/>
    </source>
</evidence>